<name>A0A0L8GGA8_OCTBM</name>
<evidence type="ECO:0000256" key="17">
    <source>
        <dbReference type="ARBA" id="ARBA00059578"/>
    </source>
</evidence>
<dbReference type="InterPro" id="IPR000504">
    <property type="entry name" value="RRM_dom"/>
</dbReference>
<keyword evidence="11" id="KW-0832">Ubl conjugation</keyword>
<evidence type="ECO:0000256" key="20">
    <source>
        <dbReference type="PROSITE-ProRule" id="PRU00176"/>
    </source>
</evidence>
<evidence type="ECO:0000256" key="13">
    <source>
        <dbReference type="ARBA" id="ARBA00023015"/>
    </source>
</evidence>
<keyword evidence="5" id="KW-0158">Chromosome</keyword>
<comment type="subunit">
    <text evidence="18">The NELF complex is composed of NELFA, NELFB, NELFCD and NELFE. Interacts with NELFB.</text>
</comment>
<accession>A0A0L8GGA8</accession>
<dbReference type="InterPro" id="IPR012677">
    <property type="entry name" value="Nucleotide-bd_a/b_plait_sf"/>
</dbReference>
<feature type="compositionally biased region" description="Basic and acidic residues" evidence="21">
    <location>
        <begin position="113"/>
        <end position="125"/>
    </location>
</feature>
<dbReference type="OrthoDB" id="378874at2759"/>
<evidence type="ECO:0000256" key="11">
    <source>
        <dbReference type="ARBA" id="ARBA00022843"/>
    </source>
</evidence>
<evidence type="ECO:0000256" key="14">
    <source>
        <dbReference type="ARBA" id="ARBA00023054"/>
    </source>
</evidence>
<keyword evidence="15" id="KW-0804">Transcription</keyword>
<keyword evidence="13" id="KW-0805">Transcription regulation</keyword>
<dbReference type="AlphaFoldDB" id="A0A0L8GGA8"/>
<keyword evidence="6" id="KW-0678">Repressor</keyword>
<feature type="compositionally biased region" description="Basic and acidic residues" evidence="21">
    <location>
        <begin position="74"/>
        <end position="97"/>
    </location>
</feature>
<keyword evidence="10" id="KW-0013">ADP-ribosylation</keyword>
<dbReference type="Pfam" id="PF00076">
    <property type="entry name" value="RRM_1"/>
    <property type="match status" value="1"/>
</dbReference>
<evidence type="ECO:0000256" key="16">
    <source>
        <dbReference type="ARBA" id="ARBA00023242"/>
    </source>
</evidence>
<feature type="compositionally biased region" description="Polar residues" evidence="21">
    <location>
        <begin position="98"/>
        <end position="112"/>
    </location>
</feature>
<comment type="similarity">
    <text evidence="3">Belongs to the RRM NELF-E family.</text>
</comment>
<dbReference type="InterPro" id="IPR033102">
    <property type="entry name" value="NELFE"/>
</dbReference>
<evidence type="ECO:0000256" key="19">
    <source>
        <dbReference type="ARBA" id="ARBA00077512"/>
    </source>
</evidence>
<dbReference type="STRING" id="37653.A0A0L8GGA8"/>
<dbReference type="EMBL" id="KQ421893">
    <property type="protein sequence ID" value="KOF76052.1"/>
    <property type="molecule type" value="Genomic_DNA"/>
</dbReference>
<dbReference type="PANTHER" id="PTHR17250">
    <property type="entry name" value="NEGATIVE ELONGATION FACTOR E"/>
    <property type="match status" value="1"/>
</dbReference>
<dbReference type="OMA" id="SQKSAHK"/>
<comment type="subcellular location">
    <subcellularLocation>
        <location evidence="2">Chromosome</location>
    </subcellularLocation>
    <subcellularLocation>
        <location evidence="1">Nucleus</location>
    </subcellularLocation>
</comment>
<proteinExistence type="inferred from homology"/>
<dbReference type="GO" id="GO:0005694">
    <property type="term" value="C:chromosome"/>
    <property type="evidence" value="ECO:0007669"/>
    <property type="project" value="UniProtKB-SubCell"/>
</dbReference>
<gene>
    <name evidence="23" type="ORF">OCBIM_22033834mg</name>
</gene>
<dbReference type="PROSITE" id="PS50102">
    <property type="entry name" value="RRM"/>
    <property type="match status" value="1"/>
</dbReference>
<comment type="function">
    <text evidence="17">Essential component of the NELF complex, a complex that negatively regulates the elongation of transcription by RNA polymerase II. The NELF complex, which acts via an association with the DSIF complex and causes transcriptional pausing, is counteracted by the P-TEFb kinase complex. Provides the strongest RNA binding activity of the NELF complex and may initially recruit the NELF complex to RNA.</text>
</comment>
<dbReference type="Gene3D" id="3.30.70.330">
    <property type="match status" value="1"/>
</dbReference>
<feature type="region of interest" description="Disordered" evidence="21">
    <location>
        <begin position="30"/>
        <end position="127"/>
    </location>
</feature>
<dbReference type="FunFam" id="3.30.70.330:FF:000188">
    <property type="entry name" value="Negative elongation factor complex member E"/>
    <property type="match status" value="1"/>
</dbReference>
<evidence type="ECO:0000256" key="9">
    <source>
        <dbReference type="ARBA" id="ARBA00022737"/>
    </source>
</evidence>
<evidence type="ECO:0000256" key="2">
    <source>
        <dbReference type="ARBA" id="ARBA00004286"/>
    </source>
</evidence>
<dbReference type="GO" id="GO:0003723">
    <property type="term" value="F:RNA binding"/>
    <property type="evidence" value="ECO:0007669"/>
    <property type="project" value="UniProtKB-UniRule"/>
</dbReference>
<dbReference type="SMART" id="SM00360">
    <property type="entry name" value="RRM"/>
    <property type="match status" value="1"/>
</dbReference>
<dbReference type="SUPFAM" id="SSF54928">
    <property type="entry name" value="RNA-binding domain, RBD"/>
    <property type="match status" value="1"/>
</dbReference>
<evidence type="ECO:0000256" key="10">
    <source>
        <dbReference type="ARBA" id="ARBA00022765"/>
    </source>
</evidence>
<evidence type="ECO:0000256" key="7">
    <source>
        <dbReference type="ARBA" id="ARBA00022499"/>
    </source>
</evidence>
<evidence type="ECO:0000256" key="12">
    <source>
        <dbReference type="ARBA" id="ARBA00022884"/>
    </source>
</evidence>
<dbReference type="PANTHER" id="PTHR17250:SF0">
    <property type="entry name" value="NEGATIVE ELONGATION FACTOR E"/>
    <property type="match status" value="1"/>
</dbReference>
<evidence type="ECO:0000256" key="8">
    <source>
        <dbReference type="ARBA" id="ARBA00022553"/>
    </source>
</evidence>
<keyword evidence="12 20" id="KW-0694">RNA-binding</keyword>
<feature type="domain" description="RRM" evidence="22">
    <location>
        <begin position="161"/>
        <end position="231"/>
    </location>
</feature>
<sequence length="276" mass="31419">MINFPSALTDEEEFLKQKYAKLRKKKKALQAMRIAKPESQTVNTPPVKRPSESSADALEHAKRLLKSGAIKLNNENKDKQSFKRSKNFEKKLKDPDKTPSTVGFQPFSATHPDSQEKEEEKEVVKPRRKGLSESFVMEGGMRDTRYDRDREERSDNPRKGNTIYVYGHKVTEELLRKAFENIGPIVNVTMELERNCGFVTFEKVEFAEQAIAMVNGCMISDVQLKVSMARRQPSFNQPQEQASSQSPSWGTIAASSTVSLANYKEKRGLVSYEDLF</sequence>
<evidence type="ECO:0000256" key="5">
    <source>
        <dbReference type="ARBA" id="ARBA00022454"/>
    </source>
</evidence>
<keyword evidence="8" id="KW-0597">Phosphoprotein</keyword>
<dbReference type="KEGG" id="obi:106876999"/>
<evidence type="ECO:0000256" key="4">
    <source>
        <dbReference type="ARBA" id="ARBA00014464"/>
    </source>
</evidence>
<dbReference type="InterPro" id="IPR035979">
    <property type="entry name" value="RBD_domain_sf"/>
</dbReference>
<evidence type="ECO:0000313" key="23">
    <source>
        <dbReference type="EMBL" id="KOF76052.1"/>
    </source>
</evidence>
<evidence type="ECO:0000256" key="6">
    <source>
        <dbReference type="ARBA" id="ARBA00022491"/>
    </source>
</evidence>
<evidence type="ECO:0000259" key="22">
    <source>
        <dbReference type="PROSITE" id="PS50102"/>
    </source>
</evidence>
<evidence type="ECO:0000256" key="3">
    <source>
        <dbReference type="ARBA" id="ARBA00006120"/>
    </source>
</evidence>
<protein>
    <recommendedName>
        <fullName evidence="4">Negative elongation factor E</fullName>
    </recommendedName>
    <alternativeName>
        <fullName evidence="19">RNA-binding protein RD</fullName>
    </alternativeName>
</protein>
<dbReference type="GO" id="GO:0034244">
    <property type="term" value="P:negative regulation of transcription elongation by RNA polymerase II"/>
    <property type="evidence" value="ECO:0007669"/>
    <property type="project" value="TreeGrafter"/>
</dbReference>
<reference evidence="23" key="1">
    <citation type="submission" date="2015-07" db="EMBL/GenBank/DDBJ databases">
        <title>MeaNS - Measles Nucleotide Surveillance Program.</title>
        <authorList>
            <person name="Tran T."/>
            <person name="Druce J."/>
        </authorList>
    </citation>
    <scope>NUCLEOTIDE SEQUENCE</scope>
    <source>
        <strain evidence="23">UCB-OBI-ISO-001</strain>
        <tissue evidence="23">Gonad</tissue>
    </source>
</reference>
<evidence type="ECO:0000256" key="15">
    <source>
        <dbReference type="ARBA" id="ARBA00023163"/>
    </source>
</evidence>
<evidence type="ECO:0000256" key="1">
    <source>
        <dbReference type="ARBA" id="ARBA00004123"/>
    </source>
</evidence>
<evidence type="ECO:0000256" key="18">
    <source>
        <dbReference type="ARBA" id="ARBA00063939"/>
    </source>
</evidence>
<keyword evidence="9" id="KW-0677">Repeat</keyword>
<keyword evidence="14" id="KW-0175">Coiled coil</keyword>
<organism evidence="23">
    <name type="scientific">Octopus bimaculoides</name>
    <name type="common">California two-spotted octopus</name>
    <dbReference type="NCBI Taxonomy" id="37653"/>
    <lineage>
        <taxon>Eukaryota</taxon>
        <taxon>Metazoa</taxon>
        <taxon>Spiralia</taxon>
        <taxon>Lophotrochozoa</taxon>
        <taxon>Mollusca</taxon>
        <taxon>Cephalopoda</taxon>
        <taxon>Coleoidea</taxon>
        <taxon>Octopodiformes</taxon>
        <taxon>Octopoda</taxon>
        <taxon>Incirrata</taxon>
        <taxon>Octopodidae</taxon>
        <taxon>Octopus</taxon>
    </lineage>
</organism>
<dbReference type="GO" id="GO:0032021">
    <property type="term" value="C:NELF complex"/>
    <property type="evidence" value="ECO:0007669"/>
    <property type="project" value="InterPro"/>
</dbReference>
<evidence type="ECO:0000256" key="21">
    <source>
        <dbReference type="SAM" id="MobiDB-lite"/>
    </source>
</evidence>
<keyword evidence="7" id="KW-1017">Isopeptide bond</keyword>
<keyword evidence="16" id="KW-0539">Nucleus</keyword>